<keyword evidence="1" id="KW-1133">Transmembrane helix</keyword>
<dbReference type="InterPro" id="IPR018711">
    <property type="entry name" value="NAGPA"/>
</dbReference>
<dbReference type="AlphaFoldDB" id="A0A942YBW3"/>
<dbReference type="Proteomes" id="UP000677265">
    <property type="component" value="Unassembled WGS sequence"/>
</dbReference>
<dbReference type="EMBL" id="JAGYPE010000004">
    <property type="protein sequence ID" value="MBS4184180.1"/>
    <property type="molecule type" value="Genomic_DNA"/>
</dbReference>
<comment type="caution">
    <text evidence="3">The sequence shown here is derived from an EMBL/GenBank/DDBJ whole genome shotgun (WGS) entry which is preliminary data.</text>
</comment>
<evidence type="ECO:0000313" key="3">
    <source>
        <dbReference type="EMBL" id="MBS4184180.1"/>
    </source>
</evidence>
<evidence type="ECO:0000256" key="1">
    <source>
        <dbReference type="SAM" id="Phobius"/>
    </source>
</evidence>
<gene>
    <name evidence="4" type="ORF">KHB02_013490</name>
    <name evidence="3" type="ORF">KHB02_22555</name>
</gene>
<evidence type="ECO:0000313" key="4">
    <source>
        <dbReference type="EMBL" id="MCH6266537.1"/>
    </source>
</evidence>
<keyword evidence="5" id="KW-1185">Reference proteome</keyword>
<sequence>MKFSKVFGYMILSVIYAWVSSAILVFHGPFDSLKSYVIGIFTTSMHPQYLAPLSMWTVSAEENKPSMVVEVEKDNIKDKEIYKNIKAHLKNNTDESITIEDYKDKTYSAKIMLVPDPTRIRVAVTKYKGDVGQTVGEMVEDNKAVAGINGGAFQDVGYRGTGGVPLGTTIQKGEFVTKGGTQPIVGFTRDGVLMVGSYSEKELMDRDVTEALTFGPVLVKDGKGVVKGDGGWGAAPRTAIGQREDGTVIMIVTDGRMIHGANNLGATMNDLMHLMLKYGAVSAANLDGGSSATMVKDGVLINEPSDVLGERKIATSFIVMPQK</sequence>
<dbReference type="PANTHER" id="PTHR40446:SF2">
    <property type="entry name" value="N-ACETYLGLUCOSAMINE-1-PHOSPHODIESTER ALPHA-N-ACETYLGLUCOSAMINIDASE"/>
    <property type="match status" value="1"/>
</dbReference>
<dbReference type="Pfam" id="PF09992">
    <property type="entry name" value="NAGPA"/>
    <property type="match status" value="1"/>
</dbReference>
<dbReference type="EMBL" id="JAGYPE020000022">
    <property type="protein sequence ID" value="MCH6266537.1"/>
    <property type="molecule type" value="Genomic_DNA"/>
</dbReference>
<dbReference type="RefSeq" id="WP_213144085.1">
    <property type="nucleotide sequence ID" value="NZ_JAGYPE020000022.1"/>
</dbReference>
<keyword evidence="3" id="KW-0378">Hydrolase</keyword>
<protein>
    <submittedName>
        <fullName evidence="3">Phosphodiester glycosidase family protein</fullName>
    </submittedName>
</protein>
<evidence type="ECO:0000313" key="5">
    <source>
        <dbReference type="Proteomes" id="UP000677265"/>
    </source>
</evidence>
<reference evidence="3" key="1">
    <citation type="submission" date="2021-05" db="EMBL/GenBank/DDBJ databases">
        <title>Novel Bacillus species.</title>
        <authorList>
            <person name="Liu G."/>
        </authorList>
    </citation>
    <scope>NUCLEOTIDE SEQUENCE</scope>
    <source>
        <strain evidence="3 5">FJAT-50051</strain>
    </source>
</reference>
<evidence type="ECO:0000259" key="2">
    <source>
        <dbReference type="Pfam" id="PF09992"/>
    </source>
</evidence>
<keyword evidence="1" id="KW-0812">Transmembrane</keyword>
<dbReference type="GO" id="GO:0016798">
    <property type="term" value="F:hydrolase activity, acting on glycosyl bonds"/>
    <property type="evidence" value="ECO:0007669"/>
    <property type="project" value="UniProtKB-KW"/>
</dbReference>
<name>A0A942YBW3_9BACI</name>
<proteinExistence type="predicted"/>
<keyword evidence="3" id="KW-0326">Glycosidase</keyword>
<feature type="domain" description="Phosphodiester glycosidase" evidence="2">
    <location>
        <begin position="142"/>
        <end position="319"/>
    </location>
</feature>
<dbReference type="PANTHER" id="PTHR40446">
    <property type="entry name" value="N-ACETYLGLUCOSAMINE-1-PHOSPHODIESTER ALPHA-N-ACETYLGLUCOSAMINIDASE"/>
    <property type="match status" value="1"/>
</dbReference>
<feature type="transmembrane region" description="Helical" evidence="1">
    <location>
        <begin position="6"/>
        <end position="26"/>
    </location>
</feature>
<organism evidence="3">
    <name type="scientific">Neobacillus citreus</name>
    <dbReference type="NCBI Taxonomy" id="2833578"/>
    <lineage>
        <taxon>Bacteria</taxon>
        <taxon>Bacillati</taxon>
        <taxon>Bacillota</taxon>
        <taxon>Bacilli</taxon>
        <taxon>Bacillales</taxon>
        <taxon>Bacillaceae</taxon>
        <taxon>Neobacillus</taxon>
    </lineage>
</organism>
<keyword evidence="1" id="KW-0472">Membrane</keyword>
<accession>A0A942YBW3</accession>